<comment type="caution">
    <text evidence="3">The sequence shown here is derived from an EMBL/GenBank/DDBJ whole genome shotgun (WGS) entry which is preliminary data.</text>
</comment>
<dbReference type="EMBL" id="JAVIJP010000054">
    <property type="protein sequence ID" value="KAL3623588.1"/>
    <property type="molecule type" value="Genomic_DNA"/>
</dbReference>
<protein>
    <recommendedName>
        <fullName evidence="2">Inhibitor I9 domain-containing protein</fullName>
    </recommendedName>
</protein>
<organism evidence="3 4">
    <name type="scientific">Castilleja foliolosa</name>
    <dbReference type="NCBI Taxonomy" id="1961234"/>
    <lineage>
        <taxon>Eukaryota</taxon>
        <taxon>Viridiplantae</taxon>
        <taxon>Streptophyta</taxon>
        <taxon>Embryophyta</taxon>
        <taxon>Tracheophyta</taxon>
        <taxon>Spermatophyta</taxon>
        <taxon>Magnoliopsida</taxon>
        <taxon>eudicotyledons</taxon>
        <taxon>Gunneridae</taxon>
        <taxon>Pentapetalae</taxon>
        <taxon>asterids</taxon>
        <taxon>lamiids</taxon>
        <taxon>Lamiales</taxon>
        <taxon>Orobanchaceae</taxon>
        <taxon>Pedicularideae</taxon>
        <taxon>Castillejinae</taxon>
        <taxon>Castilleja</taxon>
    </lineage>
</organism>
<dbReference type="InterPro" id="IPR010259">
    <property type="entry name" value="S8pro/Inhibitor_I9"/>
</dbReference>
<dbReference type="Proteomes" id="UP001632038">
    <property type="component" value="Unassembled WGS sequence"/>
</dbReference>
<dbReference type="AlphaFoldDB" id="A0ABD3C1C8"/>
<sequence length="116" mass="12984">MAFVGPVVWVCAIAFLLLLQSCLLSVSAMKKTYIVRIDNNKKPDIYTTHEEWYLANLQTLTPSAPAGQYNILYSYKSAYHGFAASLTPKQAEILRQSDAVLGVNEDILYNLHTKSN</sequence>
<gene>
    <name evidence="3" type="ORF">CASFOL_032404</name>
</gene>
<evidence type="ECO:0000259" key="2">
    <source>
        <dbReference type="Pfam" id="PF05922"/>
    </source>
</evidence>
<keyword evidence="1" id="KW-1133">Transmembrane helix</keyword>
<feature type="transmembrane region" description="Helical" evidence="1">
    <location>
        <begin position="6"/>
        <end position="26"/>
    </location>
</feature>
<keyword evidence="4" id="KW-1185">Reference proteome</keyword>
<name>A0ABD3C1C8_9LAMI</name>
<dbReference type="PANTHER" id="PTHR48222:SF4">
    <property type="entry name" value="PROTEINASE INHIBITOR, PROPEPTIDE"/>
    <property type="match status" value="1"/>
</dbReference>
<dbReference type="FunFam" id="3.30.70.80:FF:000003">
    <property type="entry name" value="Subtilisin-like protease SBT1.9"/>
    <property type="match status" value="1"/>
</dbReference>
<evidence type="ECO:0000313" key="3">
    <source>
        <dbReference type="EMBL" id="KAL3623588.1"/>
    </source>
</evidence>
<dbReference type="PANTHER" id="PTHR48222">
    <property type="entry name" value="PROTEINASE INHIBITOR, PROPEPTIDE"/>
    <property type="match status" value="1"/>
</dbReference>
<evidence type="ECO:0000313" key="4">
    <source>
        <dbReference type="Proteomes" id="UP001632038"/>
    </source>
</evidence>
<keyword evidence="1" id="KW-0472">Membrane</keyword>
<reference evidence="4" key="1">
    <citation type="journal article" date="2024" name="IScience">
        <title>Strigolactones Initiate the Formation of Haustorium-like Structures in Castilleja.</title>
        <authorList>
            <person name="Buerger M."/>
            <person name="Peterson D."/>
            <person name="Chory J."/>
        </authorList>
    </citation>
    <scope>NUCLEOTIDE SEQUENCE [LARGE SCALE GENOMIC DNA]</scope>
</reference>
<dbReference type="Pfam" id="PF05922">
    <property type="entry name" value="Inhibitor_I9"/>
    <property type="match status" value="1"/>
</dbReference>
<dbReference type="Gene3D" id="3.30.70.80">
    <property type="entry name" value="Peptidase S8 propeptide/proteinase inhibitor I9"/>
    <property type="match status" value="1"/>
</dbReference>
<keyword evidence="1" id="KW-0812">Transmembrane</keyword>
<feature type="domain" description="Inhibitor I9" evidence="2">
    <location>
        <begin position="32"/>
        <end position="112"/>
    </location>
</feature>
<accession>A0ABD3C1C8</accession>
<dbReference type="SUPFAM" id="SSF54897">
    <property type="entry name" value="Protease propeptides/inhibitors"/>
    <property type="match status" value="1"/>
</dbReference>
<dbReference type="InterPro" id="IPR037045">
    <property type="entry name" value="S8pro/Inhibitor_I9_sf"/>
</dbReference>
<proteinExistence type="predicted"/>
<evidence type="ECO:0000256" key="1">
    <source>
        <dbReference type="SAM" id="Phobius"/>
    </source>
</evidence>